<dbReference type="PROSITE" id="PS50928">
    <property type="entry name" value="ABC_TM1"/>
    <property type="match status" value="1"/>
</dbReference>
<feature type="transmembrane region" description="Helical" evidence="10">
    <location>
        <begin position="117"/>
        <end position="135"/>
    </location>
</feature>
<sequence length="255" mass="27942">MCSSNRGASRQVTGVNSFLNVLGVDLSALQGYGPLLLHGTWVTLKLSALALLVSMALGLLGAAAKLSPLKLFNLPATFYTTLIRGVPDLVLMLLIFYSLQGWLSSLTEAMGWPYMEIDPFVAGIITLGFIYGAYFTETFRGAILSVPRGQQEAAACFGLNRWQRFRFVVFPQMMRFALPSLGNNWLVLLKATALVSIIGLSDLVKVAQEAGKSTFNMLDFLLLAAALYLLITSASNYVLRVLERRYNQGVRGMAR</sequence>
<comment type="similarity">
    <text evidence="2">Belongs to the binding-protein-dependent transport system permease family. HisMQ subfamily.</text>
</comment>
<feature type="transmembrane region" description="Helical" evidence="10">
    <location>
        <begin position="44"/>
        <end position="64"/>
    </location>
</feature>
<reference evidence="12 13" key="1">
    <citation type="submission" date="2019-09" db="EMBL/GenBank/DDBJ databases">
        <authorList>
            <person name="Chandra G."/>
            <person name="Truman W A."/>
        </authorList>
    </citation>
    <scope>NUCLEOTIDE SEQUENCE [LARGE SCALE GENOMIC DNA]</scope>
    <source>
        <strain evidence="12">PS862</strain>
    </source>
</reference>
<protein>
    <submittedName>
        <fullName evidence="12">Histidine transport system permease protein HisQ</fullName>
    </submittedName>
</protein>
<feature type="transmembrane region" description="Helical" evidence="10">
    <location>
        <begin position="220"/>
        <end position="239"/>
    </location>
</feature>
<evidence type="ECO:0000256" key="7">
    <source>
        <dbReference type="ARBA" id="ARBA00022970"/>
    </source>
</evidence>
<evidence type="ECO:0000256" key="10">
    <source>
        <dbReference type="RuleBase" id="RU363032"/>
    </source>
</evidence>
<dbReference type="SUPFAM" id="SSF161098">
    <property type="entry name" value="MetI-like"/>
    <property type="match status" value="1"/>
</dbReference>
<name>A0A5E7IX28_PSEFL</name>
<keyword evidence="3 10" id="KW-0813">Transport</keyword>
<proteinExistence type="inferred from homology"/>
<comment type="subcellular location">
    <subcellularLocation>
        <location evidence="1">Cell inner membrane</location>
        <topology evidence="1">Multi-pass membrane protein</topology>
    </subcellularLocation>
    <subcellularLocation>
        <location evidence="10">Cell membrane</location>
        <topology evidence="10">Multi-pass membrane protein</topology>
    </subcellularLocation>
</comment>
<dbReference type="InterPro" id="IPR000515">
    <property type="entry name" value="MetI-like"/>
</dbReference>
<evidence type="ECO:0000256" key="6">
    <source>
        <dbReference type="ARBA" id="ARBA00022692"/>
    </source>
</evidence>
<dbReference type="GO" id="GO:0022857">
    <property type="term" value="F:transmembrane transporter activity"/>
    <property type="evidence" value="ECO:0007669"/>
    <property type="project" value="InterPro"/>
</dbReference>
<dbReference type="GO" id="GO:0006865">
    <property type="term" value="P:amino acid transport"/>
    <property type="evidence" value="ECO:0007669"/>
    <property type="project" value="UniProtKB-KW"/>
</dbReference>
<evidence type="ECO:0000256" key="9">
    <source>
        <dbReference type="ARBA" id="ARBA00023136"/>
    </source>
</evidence>
<keyword evidence="7" id="KW-0029">Amino-acid transport</keyword>
<evidence type="ECO:0000313" key="13">
    <source>
        <dbReference type="Proteomes" id="UP000385207"/>
    </source>
</evidence>
<keyword evidence="5" id="KW-0997">Cell inner membrane</keyword>
<dbReference type="CDD" id="cd06261">
    <property type="entry name" value="TM_PBP2"/>
    <property type="match status" value="1"/>
</dbReference>
<accession>A0A5E7IX28</accession>
<keyword evidence="8 10" id="KW-1133">Transmembrane helix</keyword>
<organism evidence="12 13">
    <name type="scientific">Pseudomonas fluorescens</name>
    <dbReference type="NCBI Taxonomy" id="294"/>
    <lineage>
        <taxon>Bacteria</taxon>
        <taxon>Pseudomonadati</taxon>
        <taxon>Pseudomonadota</taxon>
        <taxon>Gammaproteobacteria</taxon>
        <taxon>Pseudomonadales</taxon>
        <taxon>Pseudomonadaceae</taxon>
        <taxon>Pseudomonas</taxon>
    </lineage>
</organism>
<evidence type="ECO:0000256" key="3">
    <source>
        <dbReference type="ARBA" id="ARBA00022448"/>
    </source>
</evidence>
<evidence type="ECO:0000256" key="5">
    <source>
        <dbReference type="ARBA" id="ARBA00022519"/>
    </source>
</evidence>
<dbReference type="PANTHER" id="PTHR30133:SF1">
    <property type="entry name" value="HISTIDINE TRANSPORT SYSTEM PERMEASE PROTEIN HISQ"/>
    <property type="match status" value="1"/>
</dbReference>
<evidence type="ECO:0000256" key="4">
    <source>
        <dbReference type="ARBA" id="ARBA00022475"/>
    </source>
</evidence>
<evidence type="ECO:0000256" key="8">
    <source>
        <dbReference type="ARBA" id="ARBA00022989"/>
    </source>
</evidence>
<dbReference type="InterPro" id="IPR010065">
    <property type="entry name" value="AA_ABC_transptr_permease_3TM"/>
</dbReference>
<evidence type="ECO:0000259" key="11">
    <source>
        <dbReference type="PROSITE" id="PS50928"/>
    </source>
</evidence>
<dbReference type="Proteomes" id="UP000385207">
    <property type="component" value="Unassembled WGS sequence"/>
</dbReference>
<gene>
    <name evidence="12" type="primary">hisQ_1</name>
    <name evidence="12" type="ORF">PS862_01565</name>
</gene>
<dbReference type="Gene3D" id="1.10.3720.10">
    <property type="entry name" value="MetI-like"/>
    <property type="match status" value="1"/>
</dbReference>
<keyword evidence="4" id="KW-1003">Cell membrane</keyword>
<dbReference type="InterPro" id="IPR035906">
    <property type="entry name" value="MetI-like_sf"/>
</dbReference>
<evidence type="ECO:0000256" key="1">
    <source>
        <dbReference type="ARBA" id="ARBA00004429"/>
    </source>
</evidence>
<feature type="transmembrane region" description="Helical" evidence="10">
    <location>
        <begin position="12"/>
        <end position="32"/>
    </location>
</feature>
<dbReference type="Pfam" id="PF00528">
    <property type="entry name" value="BPD_transp_1"/>
    <property type="match status" value="1"/>
</dbReference>
<dbReference type="EMBL" id="CABVII010000005">
    <property type="protein sequence ID" value="VVO75713.1"/>
    <property type="molecule type" value="Genomic_DNA"/>
</dbReference>
<feature type="transmembrane region" description="Helical" evidence="10">
    <location>
        <begin position="76"/>
        <end position="97"/>
    </location>
</feature>
<dbReference type="AlphaFoldDB" id="A0A5E7IX28"/>
<dbReference type="PANTHER" id="PTHR30133">
    <property type="entry name" value="CATIONIC AMINO ACID TRANSPORTER, MEMBRANE COMPONENT"/>
    <property type="match status" value="1"/>
</dbReference>
<evidence type="ECO:0000313" key="12">
    <source>
        <dbReference type="EMBL" id="VVO75713.1"/>
    </source>
</evidence>
<dbReference type="NCBIfam" id="TIGR01726">
    <property type="entry name" value="HEQRo_perm_3TM"/>
    <property type="match status" value="1"/>
</dbReference>
<dbReference type="GO" id="GO:0043190">
    <property type="term" value="C:ATP-binding cassette (ABC) transporter complex"/>
    <property type="evidence" value="ECO:0007669"/>
    <property type="project" value="InterPro"/>
</dbReference>
<feature type="transmembrane region" description="Helical" evidence="10">
    <location>
        <begin position="181"/>
        <end position="200"/>
    </location>
</feature>
<feature type="domain" description="ABC transmembrane type-1" evidence="11">
    <location>
        <begin position="40"/>
        <end position="239"/>
    </location>
</feature>
<keyword evidence="9 10" id="KW-0472">Membrane</keyword>
<keyword evidence="6 10" id="KW-0812">Transmembrane</keyword>
<evidence type="ECO:0000256" key="2">
    <source>
        <dbReference type="ARBA" id="ARBA00010072"/>
    </source>
</evidence>
<dbReference type="InterPro" id="IPR051613">
    <property type="entry name" value="ABC_transp_permease_HisMQ"/>
</dbReference>